<protein>
    <submittedName>
        <fullName evidence="1">Uncharacterized protein</fullName>
    </submittedName>
</protein>
<gene>
    <name evidence="1" type="ORF">CAE01nite_28400</name>
</gene>
<evidence type="ECO:0000313" key="2">
    <source>
        <dbReference type="Proteomes" id="UP000321181"/>
    </source>
</evidence>
<proteinExistence type="predicted"/>
<keyword evidence="2" id="KW-1185">Reference proteome</keyword>
<organism evidence="1 2">
    <name type="scientific">Cellulomonas aerilata</name>
    <dbReference type="NCBI Taxonomy" id="515326"/>
    <lineage>
        <taxon>Bacteria</taxon>
        <taxon>Bacillati</taxon>
        <taxon>Actinomycetota</taxon>
        <taxon>Actinomycetes</taxon>
        <taxon>Micrococcales</taxon>
        <taxon>Cellulomonadaceae</taxon>
        <taxon>Cellulomonas</taxon>
    </lineage>
</organism>
<sequence length="46" mass="4929">MQFFFANLYSERLSGVTVPATEPSSAMATVVPDDARLPEVALVGSR</sequence>
<reference evidence="1 2" key="1">
    <citation type="submission" date="2019-07" db="EMBL/GenBank/DDBJ databases">
        <title>Whole genome shotgun sequence of Cellulomonas aerilata NBRC 106308.</title>
        <authorList>
            <person name="Hosoyama A."/>
            <person name="Uohara A."/>
            <person name="Ohji S."/>
            <person name="Ichikawa N."/>
        </authorList>
    </citation>
    <scope>NUCLEOTIDE SEQUENCE [LARGE SCALE GENOMIC DNA]</scope>
    <source>
        <strain evidence="1 2">NBRC 106308</strain>
    </source>
</reference>
<accession>A0A512DF79</accession>
<evidence type="ECO:0000313" key="1">
    <source>
        <dbReference type="EMBL" id="GEO35115.1"/>
    </source>
</evidence>
<dbReference type="EMBL" id="BJYY01000018">
    <property type="protein sequence ID" value="GEO35115.1"/>
    <property type="molecule type" value="Genomic_DNA"/>
</dbReference>
<dbReference type="AlphaFoldDB" id="A0A512DF79"/>
<dbReference type="Proteomes" id="UP000321181">
    <property type="component" value="Unassembled WGS sequence"/>
</dbReference>
<comment type="caution">
    <text evidence="1">The sequence shown here is derived from an EMBL/GenBank/DDBJ whole genome shotgun (WGS) entry which is preliminary data.</text>
</comment>
<name>A0A512DF79_9CELL</name>